<evidence type="ECO:0000256" key="8">
    <source>
        <dbReference type="ARBA" id="ARBA00023136"/>
    </source>
</evidence>
<dbReference type="GO" id="GO:0009272">
    <property type="term" value="P:fungal-type cell wall biogenesis"/>
    <property type="evidence" value="ECO:0007669"/>
    <property type="project" value="EnsemblFungi"/>
</dbReference>
<keyword evidence="8 9" id="KW-0472">Membrane</keyword>
<dbReference type="GeneID" id="34522987"/>
<protein>
    <recommendedName>
        <fullName evidence="3 9">Protein ROT1</fullName>
    </recommendedName>
</protein>
<evidence type="ECO:0000256" key="2">
    <source>
        <dbReference type="ARBA" id="ARBA00007149"/>
    </source>
</evidence>
<name>W6MXW9_9ASCO</name>
<evidence type="ECO:0000256" key="1">
    <source>
        <dbReference type="ARBA" id="ARBA00004115"/>
    </source>
</evidence>
<dbReference type="EMBL" id="HG793131">
    <property type="protein sequence ID" value="CDK29615.1"/>
    <property type="molecule type" value="Genomic_DNA"/>
</dbReference>
<feature type="transmembrane region" description="Helical" evidence="10">
    <location>
        <begin position="220"/>
        <end position="238"/>
    </location>
</feature>
<sequence>MLRIALFVAMLLRLSLVSGDDMSLVGTWSSKSNSVFTGPDFYDPVDELLIEPALPGLSYSFTEDGHFEEATYQITPNPQNHSCPVAALIYQHGTYEELKNGTLILTPFEVDGRQLLSEPCSDNGVSTYSRYHQIEKFRSYALSVDSYHGRYKLQLYESDGSAMQPLYLAYRPPLMLPTQTLNPTSASEATAESVSNKVKRSLENRFRTNAVKNPGFDYDFWWWLSVGMMGVGSALYFFC</sequence>
<feature type="chain" id="PRO_5004880902" description="Protein ROT1" evidence="11">
    <location>
        <begin position="20"/>
        <end position="239"/>
    </location>
</feature>
<dbReference type="HOGENOM" id="CLU_071622_0_0_1"/>
<dbReference type="GO" id="GO:0005789">
    <property type="term" value="C:endoplasmic reticulum membrane"/>
    <property type="evidence" value="ECO:0007669"/>
    <property type="project" value="UniProtKB-SubCell"/>
</dbReference>
<dbReference type="Pfam" id="PF10681">
    <property type="entry name" value="Rot1"/>
    <property type="match status" value="1"/>
</dbReference>
<evidence type="ECO:0000256" key="7">
    <source>
        <dbReference type="ARBA" id="ARBA00022989"/>
    </source>
</evidence>
<dbReference type="GO" id="GO:0007118">
    <property type="term" value="P:budding cell apical bud growth"/>
    <property type="evidence" value="ECO:0007669"/>
    <property type="project" value="EnsemblFungi"/>
</dbReference>
<accession>W6MXW9</accession>
<organism evidence="12 13">
    <name type="scientific">Kuraishia capsulata CBS 1993</name>
    <dbReference type="NCBI Taxonomy" id="1382522"/>
    <lineage>
        <taxon>Eukaryota</taxon>
        <taxon>Fungi</taxon>
        <taxon>Dikarya</taxon>
        <taxon>Ascomycota</taxon>
        <taxon>Saccharomycotina</taxon>
        <taxon>Pichiomycetes</taxon>
        <taxon>Pichiales</taxon>
        <taxon>Pichiaceae</taxon>
        <taxon>Kuraishia</taxon>
    </lineage>
</organism>
<keyword evidence="7 10" id="KW-1133">Transmembrane helix</keyword>
<dbReference type="GO" id="GO:0006487">
    <property type="term" value="P:protein N-linked glycosylation"/>
    <property type="evidence" value="ECO:0007669"/>
    <property type="project" value="EnsemblFungi"/>
</dbReference>
<reference evidence="12" key="2">
    <citation type="submission" date="2014-02" db="EMBL/GenBank/DDBJ databases">
        <title>Complete DNA sequence of /Kuraishia capsulata/ illustrates novel genomic features among budding yeasts (/Saccharomycotina/).</title>
        <authorList>
            <person name="Morales L."/>
            <person name="Noel B."/>
            <person name="Porcel B."/>
            <person name="Marcet-Houben M."/>
            <person name="Hullo M-F."/>
            <person name="Sacerdot C."/>
            <person name="Tekaia F."/>
            <person name="Leh-Louis V."/>
            <person name="Despons L."/>
            <person name="Khanna V."/>
            <person name="Aury J-M."/>
            <person name="Barbe V."/>
            <person name="Couloux A."/>
            <person name="Labadie K."/>
            <person name="Pelletier E."/>
            <person name="Souciet J-L."/>
            <person name="Boekhout T."/>
            <person name="Gabaldon T."/>
            <person name="Wincker P."/>
            <person name="Dujon B."/>
        </authorList>
    </citation>
    <scope>NUCLEOTIDE SEQUENCE</scope>
    <source>
        <strain evidence="12">CBS 1993</strain>
    </source>
</reference>
<dbReference type="AlphaFoldDB" id="W6MXW9"/>
<feature type="signal peptide" evidence="11">
    <location>
        <begin position="1"/>
        <end position="19"/>
    </location>
</feature>
<dbReference type="Proteomes" id="UP000019384">
    <property type="component" value="Unassembled WGS sequence"/>
</dbReference>
<reference evidence="12" key="1">
    <citation type="submission" date="2013-12" db="EMBL/GenBank/DDBJ databases">
        <authorList>
            <person name="Genoscope - CEA"/>
        </authorList>
    </citation>
    <scope>NUCLEOTIDE SEQUENCE</scope>
    <source>
        <strain evidence="12">CBS 1993</strain>
    </source>
</reference>
<evidence type="ECO:0000313" key="13">
    <source>
        <dbReference type="Proteomes" id="UP000019384"/>
    </source>
</evidence>
<evidence type="ECO:0000256" key="6">
    <source>
        <dbReference type="ARBA" id="ARBA00022824"/>
    </source>
</evidence>
<evidence type="ECO:0000256" key="5">
    <source>
        <dbReference type="ARBA" id="ARBA00022729"/>
    </source>
</evidence>
<evidence type="ECO:0000256" key="11">
    <source>
        <dbReference type="SAM" id="SignalP"/>
    </source>
</evidence>
<dbReference type="GO" id="GO:0034975">
    <property type="term" value="P:protein folding in endoplasmic reticulum"/>
    <property type="evidence" value="ECO:0007669"/>
    <property type="project" value="EnsemblFungi"/>
</dbReference>
<dbReference type="PANTHER" id="PTHR28090:SF1">
    <property type="entry name" value="PROTEIN ROT1"/>
    <property type="match status" value="1"/>
</dbReference>
<proteinExistence type="inferred from homology"/>
<dbReference type="RefSeq" id="XP_022461599.1">
    <property type="nucleotide sequence ID" value="XM_022600508.1"/>
</dbReference>
<evidence type="ECO:0000256" key="9">
    <source>
        <dbReference type="PIRNR" id="PIRNR017290"/>
    </source>
</evidence>
<keyword evidence="6 9" id="KW-0256">Endoplasmic reticulum</keyword>
<dbReference type="GO" id="GO:0030950">
    <property type="term" value="P:establishment or maintenance of actin cytoskeleton polarity"/>
    <property type="evidence" value="ECO:0007669"/>
    <property type="project" value="EnsemblFungi"/>
</dbReference>
<evidence type="ECO:0000256" key="4">
    <source>
        <dbReference type="ARBA" id="ARBA00022692"/>
    </source>
</evidence>
<dbReference type="PANTHER" id="PTHR28090">
    <property type="entry name" value="PROTEIN ROT1"/>
    <property type="match status" value="1"/>
</dbReference>
<dbReference type="GO" id="GO:0035269">
    <property type="term" value="P:protein O-linked glycosylation via mannose"/>
    <property type="evidence" value="ECO:0007669"/>
    <property type="project" value="EnsemblFungi"/>
</dbReference>
<comment type="similarity">
    <text evidence="2 9">Belongs to the ROT1 family.</text>
</comment>
<dbReference type="OrthoDB" id="5327821at2759"/>
<dbReference type="GO" id="GO:0006458">
    <property type="term" value="P:'de novo' protein folding"/>
    <property type="evidence" value="ECO:0007669"/>
    <property type="project" value="EnsemblFungi"/>
</dbReference>
<keyword evidence="13" id="KW-1185">Reference proteome</keyword>
<comment type="function">
    <text evidence="9">Required for normal levels of the cell wall 1,6-beta-glucan. Involved in a protein folding machinery chaperoning proteins acting in various physiological processes including cell wall synthesis and lysis of autophagic bodies.</text>
</comment>
<evidence type="ECO:0000313" key="12">
    <source>
        <dbReference type="EMBL" id="CDK29615.1"/>
    </source>
</evidence>
<keyword evidence="5 11" id="KW-0732">Signal</keyword>
<evidence type="ECO:0000256" key="3">
    <source>
        <dbReference type="ARBA" id="ARBA00017291"/>
    </source>
</evidence>
<gene>
    <name evidence="12" type="ORF">KUCA_T00005608001</name>
</gene>
<keyword evidence="4 10" id="KW-0812">Transmembrane</keyword>
<dbReference type="GO" id="GO:0051082">
    <property type="term" value="F:unfolded protein binding"/>
    <property type="evidence" value="ECO:0007669"/>
    <property type="project" value="EnsemblFungi"/>
</dbReference>
<dbReference type="InterPro" id="IPR019623">
    <property type="entry name" value="Rot1"/>
</dbReference>
<comment type="subcellular location">
    <subcellularLocation>
        <location evidence="1">Endoplasmic reticulum membrane</location>
        <topology evidence="1">Single-pass type I membrane protein</topology>
    </subcellularLocation>
</comment>
<dbReference type="STRING" id="1382522.W6MXW9"/>
<evidence type="ECO:0000256" key="10">
    <source>
        <dbReference type="SAM" id="Phobius"/>
    </source>
</evidence>
<dbReference type="PIRSF" id="PIRSF017290">
    <property type="entry name" value="ROT1_prd"/>
    <property type="match status" value="1"/>
</dbReference>